<accession>A0A6J0BT11</accession>
<dbReference type="InParanoid" id="A0A6J0BT11"/>
<sequence length="620" mass="64692">MNRLIVLVALASSCSAGYSGSPAYGGHGVGPAGGAVQYAPPAPVGEDGSVIDTPEVAQAKAAHFAEYARAAARAAEEKAHQQGVQGGYASQGLGAYAAGPTPAPYSRPAYASPAPVYASPAPSYAAPAPQAYSAPQQYNGPSYSAPKAYNAPATKSAFVPAPLAEDGTVIDTPEVAALKSARLAQLAEAEARAYKYGGAEDYNGQEYAAAPQRYSAPAAPQYNAAPNVRSYAGPGSYSQGARGYAAAPAASSPIRYDAPAPTDRDGRVVETPEVAQATAAHLAAHAAATSYQPQQASYQPQQAYQQPQRAFQSAQGYQPHCYNNCANITKELKMNGKGPTNYDLGNNQRRLSRPQRTPIRSKSYKVSRLWCLSSAAMKLLAIFSIAASLVAATPGYQVIPPSGYGYQGPFAPLAHDGRVLDTPEVAQAKAAHLAAHAAAAARASRRHQIYDQGPVYDYNEEPSAYEAAAYSAPYSQSYHGPPAPLAHDGRVVDTPEVAHARAAHLAAHARAASIVSQYGGYEDQGGYRGGSAERNAGYATPIQVSYTHSAPVGYHGPPAPLDHEGRVIDTPEVAQAKAAHLQAYAKAAALVSQQGYSAAEGPSDDNSLKEGPSYEENYYY</sequence>
<feature type="chain" id="PRO_5026997863" evidence="2">
    <location>
        <begin position="17"/>
        <end position="620"/>
    </location>
</feature>
<dbReference type="OrthoDB" id="7699232at2759"/>
<organism evidence="4">
    <name type="scientific">Neodiprion lecontei</name>
    <name type="common">Redheaded pine sawfly</name>
    <dbReference type="NCBI Taxonomy" id="441921"/>
    <lineage>
        <taxon>Eukaryota</taxon>
        <taxon>Metazoa</taxon>
        <taxon>Ecdysozoa</taxon>
        <taxon>Arthropoda</taxon>
        <taxon>Hexapoda</taxon>
        <taxon>Insecta</taxon>
        <taxon>Pterygota</taxon>
        <taxon>Neoptera</taxon>
        <taxon>Endopterygota</taxon>
        <taxon>Hymenoptera</taxon>
        <taxon>Tenthredinoidea</taxon>
        <taxon>Diprionidae</taxon>
        <taxon>Diprioninae</taxon>
        <taxon>Neodiprion</taxon>
    </lineage>
</organism>
<feature type="region of interest" description="Disordered" evidence="1">
    <location>
        <begin position="594"/>
        <end position="620"/>
    </location>
</feature>
<dbReference type="GeneID" id="107222288"/>
<keyword evidence="3" id="KW-1185">Reference proteome</keyword>
<evidence type="ECO:0000313" key="4">
    <source>
        <dbReference type="RefSeq" id="XP_015517068.1"/>
    </source>
</evidence>
<reference evidence="4" key="1">
    <citation type="submission" date="2025-08" db="UniProtKB">
        <authorList>
            <consortium name="RefSeq"/>
        </authorList>
    </citation>
    <scope>IDENTIFICATION</scope>
    <source>
        <tissue evidence="4">Thorax and Abdomen</tissue>
    </source>
</reference>
<evidence type="ECO:0000313" key="3">
    <source>
        <dbReference type="Proteomes" id="UP000829291"/>
    </source>
</evidence>
<protein>
    <submittedName>
        <fullName evidence="4">Uncharacterized protein LOC107222288</fullName>
    </submittedName>
</protein>
<dbReference type="Proteomes" id="UP000829291">
    <property type="component" value="Chromosome 4"/>
</dbReference>
<dbReference type="RefSeq" id="XP_015517068.1">
    <property type="nucleotide sequence ID" value="XM_015661582.2"/>
</dbReference>
<dbReference type="KEGG" id="nlo:107222288"/>
<gene>
    <name evidence="4" type="primary">LOC107222288</name>
</gene>
<evidence type="ECO:0000256" key="2">
    <source>
        <dbReference type="SAM" id="SignalP"/>
    </source>
</evidence>
<name>A0A6J0BT11_NEOLC</name>
<proteinExistence type="predicted"/>
<feature type="signal peptide" evidence="2">
    <location>
        <begin position="1"/>
        <end position="16"/>
    </location>
</feature>
<evidence type="ECO:0000256" key="1">
    <source>
        <dbReference type="SAM" id="MobiDB-lite"/>
    </source>
</evidence>
<keyword evidence="2" id="KW-0732">Signal</keyword>
<dbReference type="AlphaFoldDB" id="A0A6J0BT11"/>